<evidence type="ECO:0000256" key="1">
    <source>
        <dbReference type="SAM" id="MobiDB-lite"/>
    </source>
</evidence>
<dbReference type="InterPro" id="IPR012334">
    <property type="entry name" value="Pectin_lyas_fold"/>
</dbReference>
<dbReference type="NCBIfam" id="TIGR01901">
    <property type="entry name" value="adhes_NPXG"/>
    <property type="match status" value="1"/>
</dbReference>
<accession>A0ABN6DAG4</accession>
<dbReference type="SMART" id="SM00912">
    <property type="entry name" value="Haemagg_act"/>
    <property type="match status" value="1"/>
</dbReference>
<evidence type="ECO:0000259" key="3">
    <source>
        <dbReference type="SMART" id="SM00912"/>
    </source>
</evidence>
<proteinExistence type="predicted"/>
<evidence type="ECO:0000313" key="5">
    <source>
        <dbReference type="Proteomes" id="UP000824366"/>
    </source>
</evidence>
<gene>
    <name evidence="4" type="ORF">MIZ03_3880</name>
</gene>
<feature type="compositionally biased region" description="Pro residues" evidence="1">
    <location>
        <begin position="403"/>
        <end position="419"/>
    </location>
</feature>
<evidence type="ECO:0000256" key="2">
    <source>
        <dbReference type="SAM" id="SignalP"/>
    </source>
</evidence>
<keyword evidence="5" id="KW-1185">Reference proteome</keyword>
<dbReference type="InterPro" id="IPR008638">
    <property type="entry name" value="FhaB/CdiA-like_TPS"/>
</dbReference>
<dbReference type="PANTHER" id="PTHR12338">
    <property type="entry name" value="AUTOTRANSPORTER"/>
    <property type="match status" value="1"/>
</dbReference>
<dbReference type="RefSeq" id="WP_223904872.1">
    <property type="nucleotide sequence ID" value="NZ_AP024238.1"/>
</dbReference>
<dbReference type="InterPro" id="IPR050909">
    <property type="entry name" value="Bact_Autotransporter_VF"/>
</dbReference>
<feature type="domain" description="Filamentous haemagglutinin FhaB/tRNA nuclease CdiA-like TPS" evidence="3">
    <location>
        <begin position="24"/>
        <end position="135"/>
    </location>
</feature>
<feature type="chain" id="PRO_5047278684" description="Filamentous haemagglutinin FhaB/tRNA nuclease CdiA-like TPS domain-containing protein" evidence="2">
    <location>
        <begin position="27"/>
        <end position="2339"/>
    </location>
</feature>
<organism evidence="4 5">
    <name type="scientific">Rhodoferax lithotrophicus</name>
    <dbReference type="NCBI Taxonomy" id="2798804"/>
    <lineage>
        <taxon>Bacteria</taxon>
        <taxon>Pseudomonadati</taxon>
        <taxon>Pseudomonadota</taxon>
        <taxon>Betaproteobacteria</taxon>
        <taxon>Burkholderiales</taxon>
        <taxon>Comamonadaceae</taxon>
        <taxon>Rhodoferax</taxon>
    </lineage>
</organism>
<feature type="region of interest" description="Disordered" evidence="1">
    <location>
        <begin position="395"/>
        <end position="420"/>
    </location>
</feature>
<protein>
    <recommendedName>
        <fullName evidence="3">Filamentous haemagglutinin FhaB/tRNA nuclease CdiA-like TPS domain-containing protein</fullName>
    </recommendedName>
</protein>
<dbReference type="Gene3D" id="2.160.20.10">
    <property type="entry name" value="Single-stranded right-handed beta-helix, Pectin lyase-like"/>
    <property type="match status" value="2"/>
</dbReference>
<evidence type="ECO:0000313" key="4">
    <source>
        <dbReference type="EMBL" id="BCO28970.1"/>
    </source>
</evidence>
<dbReference type="EMBL" id="AP024238">
    <property type="protein sequence ID" value="BCO28970.1"/>
    <property type="molecule type" value="Genomic_DNA"/>
</dbReference>
<reference evidence="4 5" key="1">
    <citation type="journal article" date="2021" name="Microbiol. Spectr.">
        <title>A Single Bacterium Capable of Oxidation and Reduction of Iron at Circumneutral pH.</title>
        <authorList>
            <person name="Kato S."/>
            <person name="Ohkuma M."/>
        </authorList>
    </citation>
    <scope>NUCLEOTIDE SEQUENCE [LARGE SCALE GENOMIC DNA]</scope>
    <source>
        <strain evidence="4 5">MIZ03</strain>
    </source>
</reference>
<name>A0ABN6DAG4_9BURK</name>
<feature type="signal peptide" evidence="2">
    <location>
        <begin position="1"/>
        <end position="26"/>
    </location>
</feature>
<dbReference type="Pfam" id="PF05860">
    <property type="entry name" value="TPS"/>
    <property type="match status" value="1"/>
</dbReference>
<dbReference type="SUPFAM" id="SSF51126">
    <property type="entry name" value="Pectin lyase-like"/>
    <property type="match status" value="2"/>
</dbReference>
<dbReference type="Proteomes" id="UP000824366">
    <property type="component" value="Chromosome"/>
</dbReference>
<dbReference type="InterPro" id="IPR011050">
    <property type="entry name" value="Pectin_lyase_fold/virulence"/>
</dbReference>
<sequence>MHYSIPFKPHPLLVLLTMTATGSLWANPQLPQVVHGQVTMAQAGKVLTVTNSPGAIINWQQFNIDRGELTRFVQQNAASQVLNRVVGGDPSRILGSLQSNGRVFLVNPNGIVFGAGSQVDVAGLVASTLRLSNEDFLNNRLRFTDTPGAAGIGNAGHIRSTRGGEVLLIAPQVENSGLIQAPDGNILLAAGRSVEVADIDRPNIRVEIRNTDEQAVNLGSLLARHISIYGGLVKNSGRIQADSAVMGENGKIILKAAQRVVLEPSSVVTATGSQGSTGGDISITAHNTQGLAGGGEVLVQGVVSAQPQAQVAAAAWIENVIQNKPVAPVNKAQEAIKNIAKEMPNPAPATMPSAAAEPSAPMETLADGANGLDAASHSALAGVAVGSAVGLMAKTTSSTRTPPAIPSTPTPARPAPSTPALPVNPVAPASPAGGTGTGGSIRISAGGRVMVGEGARLDASGNWGGGEILVGGGWQGLNPNIINSQFTYIASTATLYANANLRGNGGLVVVWANDSARIYGQIAARGGALGGDGGYIETSGKRMLDVTRVADASAVAGKGGQWLLDPNNVTVEATGTETNVTGNPNFATTADSATITVATIQAALNAGINVTITTSAGGAQLGDISLNSAISTSSSTDVTLTLVAHNNINLNADISATGAGKFNLVINADADASGAGVATLSGAKVMLNGGVISSGNQSVLSITGLATLSNARLALDAVVSGTAYMAGGLTLVNNILTLNGSLLYHGSQTLGGTGQIVLAAAGSSLYRGSGSNTTLTIGSGITLSSTSSSTVYLGYYGDEIIAFAGTLNANNANTNWQLSGMVNTGVINLSEGTLNFDSSSSMATWHNSSLAGKGIFVNGGTLNLGGSFKPSDLGNFSRTSGTVNITGEMDLQGGTLDVGSAGIFKTGGLSSLNFGVLKNGTLISSDGTVFNSNGGTLDGMTIGSNLSFGAGSTTASTSTFIAHHLKLANGITVDKGAGSWFWSTTGAQELTTVSGTATIHSTGGYLIYGYDANQTITIGAGITVNGIFNVYGYGSGSVINNGTLVASGTGASSSILAFAFTNNGSIRTSGASYLNLYSYGTGSTGGMFTNAGLITVAAEGTVILGSSNFSSAGSGLDVQSGGTLTFNGGNYNFTSSLAVVTGATVNLESGVSKAHLEGLSFQGGTAVLNSTYDNTGNTVNLSGTGGQLRLGYNGQIIGGTVSSSRGVGLSSIGGILDGVTLATNMTVEDGSGLILLNGLTLSGGAKLILESSGALSYVLIKGSGVQTIGGTGSIEFTGTGQGNLRSLHPYLDTGVSLALGSGITVNANAGGSFWDTTQTWSMDGSFNVNASGDTVYTNLSNRSGGVASEVNVLAGTLHINHAGGTPIARLRVDAGAMVESNATAATTLGAGFIVSGTGRLINVSSYGVTVDGMASNGLTFVSESGSGGITFASAISIGGLEVKGGAVNGAGAVNVSGNLILSDGSLALTGGITLGGAGSVWSGGSIDAGTVINNGTLTIQGHGNQSLQNAGTKLVNAGTLIYDNTDGNFVVKNAAIENKAGALIDVRAGILKAGTLFGNTNNGEIRTALGTLLVHTGVLTNRGTISGLGTLDLGGSTLTNLGTLAPGHGADATGLLRIIGNLVMGAGSIYQVQLGSSPAVAVDTLAVSGEVTYGGTLSVSGTPRASFMKLLTSGSRTAGSVFATLNISSPGLTPAYGGEGMTLSFYTSGVWTGAGDGVNWSNPDNWGTGMLPGVDDFVNISTGTGNLVMSSGSYSIKGLDSTRGLTVKTGASLSLLQDSTVAGLDLQGDVKIGSGATLTTLGGFTWTGLGASSLSGAGTFLVATGQSATISGSAHVLDTTLTIASGASLDLGANTSLVGSGSLLNNGKLTARSLSWGGDFTNALGGVASLSGTLSGDFSNAGTLNVDGLLTLKGANAEHLSGVINLNNASELWRETAGFSWWGGAIRGTGGFLYRNGGSLLYAGAGQREINTPNLTYVFANQALPMGSLTVRSGTVQLDGSNTLSQGASWTLDGGDLVNNGPLSIAGSLSLLSGHFSGSGTLSTTNTGSFSVPAGSSVVWSATGALNNLGSMSFSGQTFGMAINNQGSMQLGSGLVFAQLVTNSGTLVALSGSNTQFQGGLTLNGGSLQLSNGDITGNVTLHAGSISGTGNLFGNLVVGSATLAPGFSPGALTIAGNLTLSANSVLNLELGGMVPGSGYDVIKVNGVAALNGSLHVSSYGGFAPAAGSTFTVMKFASATGAFTHTTPPAGWTMLFVPGVSSYGLTAVSVTPTQPTPPSTVFKPASSVVWNDVVAEVSQPKPLEVLLARADQTGTMLDTTPTPEQKLVSVEKVMEEEACQ</sequence>
<dbReference type="PANTHER" id="PTHR12338:SF5">
    <property type="entry name" value="ANTIGEN 43-RELATED"/>
    <property type="match status" value="1"/>
</dbReference>
<keyword evidence="2" id="KW-0732">Signal</keyword>